<feature type="region of interest" description="Disordered" evidence="1">
    <location>
        <begin position="31"/>
        <end position="63"/>
    </location>
</feature>
<evidence type="ECO:0000256" key="1">
    <source>
        <dbReference type="SAM" id="MobiDB-lite"/>
    </source>
</evidence>
<evidence type="ECO:0000313" key="3">
    <source>
        <dbReference type="Proteomes" id="UP000654471"/>
    </source>
</evidence>
<dbReference type="EMBL" id="BMRP01000029">
    <property type="protein sequence ID" value="GGU87165.1"/>
    <property type="molecule type" value="Genomic_DNA"/>
</dbReference>
<sequence length="133" mass="14396">MGRRGGGEIEVHTVPCCLRVRDGYSGRHAPVPESGWGMTPVASTLSPAADDTPDDQQGRDPQTEDMVGLVEGAWQLSEQLIGCLLVMVVDAMSGMVTQGRLPRRDEMNAYYRTLPLCDPGKLQPNRQTGEANA</sequence>
<keyword evidence="3" id="KW-1185">Reference proteome</keyword>
<name>A0ABQ2VHF9_9ACTN</name>
<reference evidence="3" key="1">
    <citation type="journal article" date="2019" name="Int. J. Syst. Evol. Microbiol.">
        <title>The Global Catalogue of Microorganisms (GCM) 10K type strain sequencing project: providing services to taxonomists for standard genome sequencing and annotation.</title>
        <authorList>
            <consortium name="The Broad Institute Genomics Platform"/>
            <consortium name="The Broad Institute Genome Sequencing Center for Infectious Disease"/>
            <person name="Wu L."/>
            <person name="Ma J."/>
        </authorList>
    </citation>
    <scope>NUCLEOTIDE SEQUENCE [LARGE SCALE GENOMIC DNA]</scope>
    <source>
        <strain evidence="3">JCM 3399</strain>
    </source>
</reference>
<evidence type="ECO:0000313" key="2">
    <source>
        <dbReference type="EMBL" id="GGU87165.1"/>
    </source>
</evidence>
<accession>A0ABQ2VHF9</accession>
<organism evidence="2 3">
    <name type="scientific">Streptomyces albospinus</name>
    <dbReference type="NCBI Taxonomy" id="285515"/>
    <lineage>
        <taxon>Bacteria</taxon>
        <taxon>Bacillati</taxon>
        <taxon>Actinomycetota</taxon>
        <taxon>Actinomycetes</taxon>
        <taxon>Kitasatosporales</taxon>
        <taxon>Streptomycetaceae</taxon>
        <taxon>Streptomyces</taxon>
    </lineage>
</organism>
<dbReference type="Proteomes" id="UP000654471">
    <property type="component" value="Unassembled WGS sequence"/>
</dbReference>
<gene>
    <name evidence="2" type="ORF">GCM10010211_61720</name>
</gene>
<comment type="caution">
    <text evidence="2">The sequence shown here is derived from an EMBL/GenBank/DDBJ whole genome shotgun (WGS) entry which is preliminary data.</text>
</comment>
<protein>
    <submittedName>
        <fullName evidence="2">Uncharacterized protein</fullName>
    </submittedName>
</protein>
<proteinExistence type="predicted"/>